<comment type="caution">
    <text evidence="2">The sequence shown here is derived from an EMBL/GenBank/DDBJ whole genome shotgun (WGS) entry which is preliminary data.</text>
</comment>
<evidence type="ECO:0000313" key="3">
    <source>
        <dbReference type="Proteomes" id="UP000301751"/>
    </source>
</evidence>
<keyword evidence="3" id="KW-1185">Reference proteome</keyword>
<feature type="region of interest" description="Disordered" evidence="1">
    <location>
        <begin position="1"/>
        <end position="51"/>
    </location>
</feature>
<dbReference type="EMBL" id="BJCL01000031">
    <property type="protein sequence ID" value="GCL66293.1"/>
    <property type="molecule type" value="Genomic_DNA"/>
</dbReference>
<protein>
    <submittedName>
        <fullName evidence="2">Uncharacterized protein</fullName>
    </submittedName>
</protein>
<accession>A0A480AY60</accession>
<sequence length="51" mass="5186">MTMPDSDPPLSDLPGAAAPADTDAAAKPRRKRVAKVADAAPAEAADRKSNV</sequence>
<proteinExistence type="predicted"/>
<evidence type="ECO:0000313" key="2">
    <source>
        <dbReference type="EMBL" id="GCL66293.1"/>
    </source>
</evidence>
<organism evidence="2 3">
    <name type="scientific">Pseudaquabacterium pictum</name>
    <dbReference type="NCBI Taxonomy" id="2315236"/>
    <lineage>
        <taxon>Bacteria</taxon>
        <taxon>Pseudomonadati</taxon>
        <taxon>Pseudomonadota</taxon>
        <taxon>Betaproteobacteria</taxon>
        <taxon>Burkholderiales</taxon>
        <taxon>Sphaerotilaceae</taxon>
        <taxon>Pseudaquabacterium</taxon>
    </lineage>
</organism>
<feature type="compositionally biased region" description="Low complexity" evidence="1">
    <location>
        <begin position="1"/>
        <end position="25"/>
    </location>
</feature>
<evidence type="ECO:0000256" key="1">
    <source>
        <dbReference type="SAM" id="MobiDB-lite"/>
    </source>
</evidence>
<reference evidence="3" key="1">
    <citation type="submission" date="2019-03" db="EMBL/GenBank/DDBJ databases">
        <title>Aquabacterium pictum sp.nov., the first bacteriochlorophyll a-containing freshwater bacterium in the genus Aquabacterium of the class Betaproteobacteria.</title>
        <authorList>
            <person name="Hirose S."/>
            <person name="Tank M."/>
            <person name="Hara E."/>
            <person name="Tamaki H."/>
            <person name="Takaichi S."/>
            <person name="Haruta S."/>
            <person name="Hanada S."/>
        </authorList>
    </citation>
    <scope>NUCLEOTIDE SEQUENCE [LARGE SCALE GENOMIC DNA]</scope>
    <source>
        <strain evidence="3">W35</strain>
    </source>
</reference>
<name>A0A480AY60_9BURK</name>
<dbReference type="Proteomes" id="UP000301751">
    <property type="component" value="Unassembled WGS sequence"/>
</dbReference>
<dbReference type="AlphaFoldDB" id="A0A480AY60"/>
<gene>
    <name evidence="2" type="ORF">AQPW35_53740</name>
</gene>